<dbReference type="AlphaFoldDB" id="A0A941B9J7"/>
<proteinExistence type="predicted"/>
<organism evidence="3 4">
    <name type="scientific">Streptomyces liliiviolaceus</name>
    <dbReference type="NCBI Taxonomy" id="2823109"/>
    <lineage>
        <taxon>Bacteria</taxon>
        <taxon>Bacillati</taxon>
        <taxon>Actinomycetota</taxon>
        <taxon>Actinomycetes</taxon>
        <taxon>Kitasatosporales</taxon>
        <taxon>Streptomycetaceae</taxon>
        <taxon>Streptomyces</taxon>
    </lineage>
</organism>
<gene>
    <name evidence="3" type="ORF">J8N05_31895</name>
</gene>
<feature type="region of interest" description="Disordered" evidence="1">
    <location>
        <begin position="29"/>
        <end position="51"/>
    </location>
</feature>
<evidence type="ECO:0000256" key="1">
    <source>
        <dbReference type="SAM" id="MobiDB-lite"/>
    </source>
</evidence>
<protein>
    <recommendedName>
        <fullName evidence="5">Secreted protein</fullName>
    </recommendedName>
</protein>
<feature type="chain" id="PRO_5037313178" description="Secreted protein" evidence="2">
    <location>
        <begin position="27"/>
        <end position="51"/>
    </location>
</feature>
<keyword evidence="4" id="KW-1185">Reference proteome</keyword>
<dbReference type="Proteomes" id="UP000677413">
    <property type="component" value="Unassembled WGS sequence"/>
</dbReference>
<evidence type="ECO:0008006" key="5">
    <source>
        <dbReference type="Google" id="ProtNLM"/>
    </source>
</evidence>
<name>A0A941B9J7_9ACTN</name>
<comment type="caution">
    <text evidence="3">The sequence shown here is derived from an EMBL/GenBank/DDBJ whole genome shotgun (WGS) entry which is preliminary data.</text>
</comment>
<keyword evidence="2" id="KW-0732">Signal</keyword>
<sequence>MKSVRLFVVTVLLALTVGTVSATAVADTGSADVQATSSIEPDDSGWGRAPQ</sequence>
<dbReference type="RefSeq" id="WP_210888944.1">
    <property type="nucleotide sequence ID" value="NZ_JAGPYQ010000001.1"/>
</dbReference>
<evidence type="ECO:0000256" key="2">
    <source>
        <dbReference type="SAM" id="SignalP"/>
    </source>
</evidence>
<evidence type="ECO:0000313" key="3">
    <source>
        <dbReference type="EMBL" id="MBQ0852776.1"/>
    </source>
</evidence>
<accession>A0A941B9J7</accession>
<evidence type="ECO:0000313" key="4">
    <source>
        <dbReference type="Proteomes" id="UP000677413"/>
    </source>
</evidence>
<feature type="signal peptide" evidence="2">
    <location>
        <begin position="1"/>
        <end position="26"/>
    </location>
</feature>
<dbReference type="EMBL" id="JAGPYQ010000001">
    <property type="protein sequence ID" value="MBQ0852776.1"/>
    <property type="molecule type" value="Genomic_DNA"/>
</dbReference>
<reference evidence="3 4" key="1">
    <citation type="submission" date="2021-04" db="EMBL/GenBank/DDBJ databases">
        <authorList>
            <person name="Tang X."/>
            <person name="Zhou X."/>
            <person name="Chen X."/>
            <person name="Cernava T."/>
            <person name="Zhang C."/>
        </authorList>
    </citation>
    <scope>NUCLEOTIDE SEQUENCE [LARGE SCALE GENOMIC DNA]</scope>
    <source>
        <strain evidence="3 4">BH-SS-21</strain>
    </source>
</reference>